<dbReference type="PANTHER" id="PTHR34130:SF3">
    <property type="entry name" value="DUF1645 FAMILY PROTEIN"/>
    <property type="match status" value="1"/>
</dbReference>
<proteinExistence type="predicted"/>
<evidence type="ECO:0000313" key="3">
    <source>
        <dbReference type="Proteomes" id="UP001604277"/>
    </source>
</evidence>
<dbReference type="EMBL" id="JBFOLJ010000001">
    <property type="protein sequence ID" value="KAL2555516.1"/>
    <property type="molecule type" value="Genomic_DNA"/>
</dbReference>
<comment type="caution">
    <text evidence="2">The sequence shown here is derived from an EMBL/GenBank/DDBJ whole genome shotgun (WGS) entry which is preliminary data.</text>
</comment>
<feature type="region of interest" description="Disordered" evidence="1">
    <location>
        <begin position="165"/>
        <end position="185"/>
    </location>
</feature>
<accession>A0ABD1X116</accession>
<organism evidence="2 3">
    <name type="scientific">Forsythia ovata</name>
    <dbReference type="NCBI Taxonomy" id="205694"/>
    <lineage>
        <taxon>Eukaryota</taxon>
        <taxon>Viridiplantae</taxon>
        <taxon>Streptophyta</taxon>
        <taxon>Embryophyta</taxon>
        <taxon>Tracheophyta</taxon>
        <taxon>Spermatophyta</taxon>
        <taxon>Magnoliopsida</taxon>
        <taxon>eudicotyledons</taxon>
        <taxon>Gunneridae</taxon>
        <taxon>Pentapetalae</taxon>
        <taxon>asterids</taxon>
        <taxon>lamiids</taxon>
        <taxon>Lamiales</taxon>
        <taxon>Oleaceae</taxon>
        <taxon>Forsythieae</taxon>
        <taxon>Forsythia</taxon>
    </lineage>
</organism>
<keyword evidence="3" id="KW-1185">Reference proteome</keyword>
<dbReference type="PANTHER" id="PTHR34130">
    <property type="entry name" value="OS08G0243800 PROTEIN"/>
    <property type="match status" value="1"/>
</dbReference>
<sequence length="234" mass="26209">MNQKKHCLCVIFQCTVTVLNHTAQIHYGLLIMIMIKIALNSSVTNGILFHQKTLFSVENSFLLENPSQKIQIQLKQRCKVAGNGVSGEFSGGSSIHFTNPAIKVPCNKNKKEQKLQNISSQKSSKRREYPFNKVSILTSSSSGKSRWYLFLFGITRFPTEMELRDMKNRQSRRRRDPSPPMFHLKHDDEKINVGRSSGRGLWGLIKALSCGGGHQTNAVVAAPVSCIPPPSLKL</sequence>
<dbReference type="Proteomes" id="UP001604277">
    <property type="component" value="Unassembled WGS sequence"/>
</dbReference>
<evidence type="ECO:0000256" key="1">
    <source>
        <dbReference type="SAM" id="MobiDB-lite"/>
    </source>
</evidence>
<gene>
    <name evidence="2" type="ORF">Fot_00255</name>
</gene>
<name>A0ABD1X116_9LAMI</name>
<protein>
    <submittedName>
        <fullName evidence="2">Uncharacterized protein</fullName>
    </submittedName>
</protein>
<reference evidence="3" key="1">
    <citation type="submission" date="2024-07" db="EMBL/GenBank/DDBJ databases">
        <title>Two chromosome-level genome assemblies of Korean endemic species Abeliophyllum distichum and Forsythia ovata (Oleaceae).</title>
        <authorList>
            <person name="Jang H."/>
        </authorList>
    </citation>
    <scope>NUCLEOTIDE SEQUENCE [LARGE SCALE GENOMIC DNA]</scope>
</reference>
<evidence type="ECO:0000313" key="2">
    <source>
        <dbReference type="EMBL" id="KAL2555516.1"/>
    </source>
</evidence>
<dbReference type="AlphaFoldDB" id="A0ABD1X116"/>